<gene>
    <name evidence="3" type="ORF">SO694_00135044</name>
</gene>
<proteinExistence type="predicted"/>
<keyword evidence="2" id="KW-0812">Transmembrane</keyword>
<reference evidence="3 4" key="1">
    <citation type="submission" date="2024-03" db="EMBL/GenBank/DDBJ databases">
        <title>Aureococcus anophagefferens CCMP1851 and Kratosvirus quantuckense: Draft genome of a second virus-susceptible host strain in the model system.</title>
        <authorList>
            <person name="Chase E."/>
            <person name="Truchon A.R."/>
            <person name="Schepens W."/>
            <person name="Wilhelm S.W."/>
        </authorList>
    </citation>
    <scope>NUCLEOTIDE SEQUENCE [LARGE SCALE GENOMIC DNA]</scope>
    <source>
        <strain evidence="3 4">CCMP1851</strain>
    </source>
</reference>
<evidence type="ECO:0000313" key="3">
    <source>
        <dbReference type="EMBL" id="KAK7254880.1"/>
    </source>
</evidence>
<comment type="caution">
    <text evidence="3">The sequence shown here is derived from an EMBL/GenBank/DDBJ whole genome shotgun (WGS) entry which is preliminary data.</text>
</comment>
<organism evidence="3 4">
    <name type="scientific">Aureococcus anophagefferens</name>
    <name type="common">Harmful bloom alga</name>
    <dbReference type="NCBI Taxonomy" id="44056"/>
    <lineage>
        <taxon>Eukaryota</taxon>
        <taxon>Sar</taxon>
        <taxon>Stramenopiles</taxon>
        <taxon>Ochrophyta</taxon>
        <taxon>Pelagophyceae</taxon>
        <taxon>Pelagomonadales</taxon>
        <taxon>Pelagomonadaceae</taxon>
        <taxon>Aureococcus</taxon>
    </lineage>
</organism>
<dbReference type="Proteomes" id="UP001363151">
    <property type="component" value="Unassembled WGS sequence"/>
</dbReference>
<sequence>MLGRWLWALWSAHNTYAYVRLWYAFLARIDSLQSHLYSVAILLAGATAGGQAVGFVFVPLLVAACYVYQAWLHRSAKGLLDRLEAIEAKAKRRGFATAAELEAEAADLRLALLDRALSFEENSRLFLIQSGDQISYVRELLERRGLDADDAALRAADVAPRTRADVVYELAASQSYLECDRDVNGAELLLFFAHFGMRVPQVAAILRTKITRHPDGSETVSRDVFFDAFEVFWTYVFAQLLELYRAATLSTRHTLNELLARHDRRSDGCPFKAAPSPRDADAAVAAPGRRRPGAGPGLGVEAVPPLRARRVARE</sequence>
<keyword evidence="2" id="KW-1133">Transmembrane helix</keyword>
<feature type="region of interest" description="Disordered" evidence="1">
    <location>
        <begin position="269"/>
        <end position="314"/>
    </location>
</feature>
<keyword evidence="4" id="KW-1185">Reference proteome</keyword>
<dbReference type="EMBL" id="JBBJCI010000014">
    <property type="protein sequence ID" value="KAK7254880.1"/>
    <property type="molecule type" value="Genomic_DNA"/>
</dbReference>
<feature type="transmembrane region" description="Helical" evidence="2">
    <location>
        <begin position="41"/>
        <end position="68"/>
    </location>
</feature>
<evidence type="ECO:0000256" key="1">
    <source>
        <dbReference type="SAM" id="MobiDB-lite"/>
    </source>
</evidence>
<protein>
    <submittedName>
        <fullName evidence="3">Uncharacterized protein</fullName>
    </submittedName>
</protein>
<keyword evidence="2" id="KW-0472">Membrane</keyword>
<evidence type="ECO:0000256" key="2">
    <source>
        <dbReference type="SAM" id="Phobius"/>
    </source>
</evidence>
<accession>A0ABR1GFV3</accession>
<feature type="compositionally biased region" description="Low complexity" evidence="1">
    <location>
        <begin position="273"/>
        <end position="287"/>
    </location>
</feature>
<name>A0ABR1GFV3_AURAN</name>
<evidence type="ECO:0000313" key="4">
    <source>
        <dbReference type="Proteomes" id="UP001363151"/>
    </source>
</evidence>